<protein>
    <submittedName>
        <fullName evidence="4">Transcriptional attenuator, LytR family</fullName>
    </submittedName>
</protein>
<dbReference type="STRING" id="1122934.SAMN02745691_01464"/>
<organism evidence="4 5">
    <name type="scientific">Parasporobacterium paucivorans DSM 15970</name>
    <dbReference type="NCBI Taxonomy" id="1122934"/>
    <lineage>
        <taxon>Bacteria</taxon>
        <taxon>Bacillati</taxon>
        <taxon>Bacillota</taxon>
        <taxon>Clostridia</taxon>
        <taxon>Lachnospirales</taxon>
        <taxon>Lachnospiraceae</taxon>
        <taxon>Parasporobacterium</taxon>
    </lineage>
</organism>
<reference evidence="4 5" key="1">
    <citation type="submission" date="2016-11" db="EMBL/GenBank/DDBJ databases">
        <authorList>
            <person name="Jaros S."/>
            <person name="Januszkiewicz K."/>
            <person name="Wedrychowicz H."/>
        </authorList>
    </citation>
    <scope>NUCLEOTIDE SEQUENCE [LARGE SCALE GENOMIC DNA]</scope>
    <source>
        <strain evidence="4 5">DSM 15970</strain>
    </source>
</reference>
<dbReference type="InterPro" id="IPR004474">
    <property type="entry name" value="LytR_CpsA_psr"/>
</dbReference>
<name>A0A1M6H667_9FIRM</name>
<feature type="domain" description="Cell envelope-related transcriptional attenuator" evidence="3">
    <location>
        <begin position="120"/>
        <end position="287"/>
    </location>
</feature>
<proteinExistence type="inferred from homology"/>
<dbReference type="Gene3D" id="3.40.630.190">
    <property type="entry name" value="LCP protein"/>
    <property type="match status" value="1"/>
</dbReference>
<dbReference type="RefSeq" id="WP_073993707.1">
    <property type="nucleotide sequence ID" value="NZ_FQYT01000014.1"/>
</dbReference>
<keyword evidence="2" id="KW-0472">Membrane</keyword>
<dbReference type="EMBL" id="FQYT01000014">
    <property type="protein sequence ID" value="SHJ17718.1"/>
    <property type="molecule type" value="Genomic_DNA"/>
</dbReference>
<keyword evidence="2" id="KW-1133">Transmembrane helix</keyword>
<gene>
    <name evidence="4" type="ORF">SAMN02745691_01464</name>
</gene>
<feature type="transmembrane region" description="Helical" evidence="2">
    <location>
        <begin position="21"/>
        <end position="43"/>
    </location>
</feature>
<keyword evidence="2" id="KW-0812">Transmembrane</keyword>
<dbReference type="Proteomes" id="UP000184342">
    <property type="component" value="Unassembled WGS sequence"/>
</dbReference>
<dbReference type="OrthoDB" id="27330at2"/>
<evidence type="ECO:0000313" key="4">
    <source>
        <dbReference type="EMBL" id="SHJ17718.1"/>
    </source>
</evidence>
<dbReference type="Pfam" id="PF03816">
    <property type="entry name" value="LytR_cpsA_psr"/>
    <property type="match status" value="1"/>
</dbReference>
<comment type="similarity">
    <text evidence="1">Belongs to the LytR/CpsA/Psr (LCP) family.</text>
</comment>
<evidence type="ECO:0000256" key="2">
    <source>
        <dbReference type="SAM" id="Phobius"/>
    </source>
</evidence>
<dbReference type="PANTHER" id="PTHR33392">
    <property type="entry name" value="POLYISOPRENYL-TEICHOIC ACID--PEPTIDOGLYCAN TEICHOIC ACID TRANSFERASE TAGU"/>
    <property type="match status" value="1"/>
</dbReference>
<accession>A0A1M6H667</accession>
<evidence type="ECO:0000256" key="1">
    <source>
        <dbReference type="ARBA" id="ARBA00006068"/>
    </source>
</evidence>
<dbReference type="NCBIfam" id="TIGR00350">
    <property type="entry name" value="lytR_cpsA_psr"/>
    <property type="match status" value="1"/>
</dbReference>
<evidence type="ECO:0000259" key="3">
    <source>
        <dbReference type="Pfam" id="PF03816"/>
    </source>
</evidence>
<keyword evidence="5" id="KW-1185">Reference proteome</keyword>
<dbReference type="AlphaFoldDB" id="A0A1M6H667"/>
<dbReference type="PANTHER" id="PTHR33392:SF6">
    <property type="entry name" value="POLYISOPRENYL-TEICHOIC ACID--PEPTIDOGLYCAN TEICHOIC ACID TRANSFERASE TAGU"/>
    <property type="match status" value="1"/>
</dbReference>
<dbReference type="InterPro" id="IPR050922">
    <property type="entry name" value="LytR/CpsA/Psr_CW_biosynth"/>
</dbReference>
<sequence>MSRRRRKYKKASTGRNKKIKTALLVAEIIIILVLAFAAAMVLIPNAKLKLISSMTSSAPGRALISFFIGSDYEKYLQDANFNSDNVDKNDNLNIGEEYTNIALFGSDSRGSDLTSGAHFDSTIIVSMNNKTGEVKMVSVYRDTVLEFVADGDVYYDKATNANAYGNTETVLNMLNANLDLDITDYAVVNFAGLANVIDALGGMDVTITKDEMQWINNYLGETREVTGMTTLNVTKSGAVHLTGLQATAYSRIRQVAFYNEDGTSVNNDYGRTARQRLVLMNIFQKAKSAGASEMLQIANALFKKNSGDDKFLVTSMDLNEILKLIPTAIKFNITGTTGFPTELTSGTFYNPVVYRNGKQMSLYNKAPSCVFVKGLERNVTQLHEFLFGTTDYVPTKNVQEINDILITLTGVEPETNAETESSAN</sequence>
<evidence type="ECO:0000313" key="5">
    <source>
        <dbReference type="Proteomes" id="UP000184342"/>
    </source>
</evidence>